<evidence type="ECO:0000313" key="9">
    <source>
        <dbReference type="Proteomes" id="UP001190640"/>
    </source>
</evidence>
<reference evidence="10" key="1">
    <citation type="submission" date="2025-08" db="UniProtKB">
        <authorList>
            <consortium name="RefSeq"/>
        </authorList>
    </citation>
    <scope>IDENTIFICATION</scope>
    <source>
        <tissue evidence="10">Blood</tissue>
    </source>
</reference>
<dbReference type="GeneID" id="129343254"/>
<dbReference type="GO" id="GO:0006508">
    <property type="term" value="P:proteolysis"/>
    <property type="evidence" value="ECO:0007669"/>
    <property type="project" value="UniProtKB-KW"/>
</dbReference>
<evidence type="ECO:0000256" key="7">
    <source>
        <dbReference type="SAM" id="SignalP"/>
    </source>
</evidence>
<keyword evidence="5" id="KW-0720">Serine protease</keyword>
<sequence>MEVLAGVLLAISAVVAQGMLRGFQCVEHSQPWTAALFDGPKLHCTGTLINKRWLVTAAQCHTGRPFFVSLGEHSLWHFEFTEQLRIAIKTIRHPFFDSFSKANDIMLVKLLIPVFINENVRPLALPKSCPRPESYCVLSGWGTTVLRKAFLPDVLYCGNITTVSDRECMETYPKAIMKNMFCATVKQGGSDSCQGDPGSPLVCNNELQGITSWGFEECSQVEKPSVFTKVCNYIDWLEETMAMA</sequence>
<protein>
    <submittedName>
        <fullName evidence="10">Kallikrein-11-like</fullName>
    </submittedName>
</protein>
<dbReference type="KEGG" id="emc:129343254"/>
<keyword evidence="7" id="KW-0732">Signal</keyword>
<dbReference type="InterPro" id="IPR001314">
    <property type="entry name" value="Peptidase_S1A"/>
</dbReference>
<dbReference type="PANTHER" id="PTHR24271:SF48">
    <property type="entry name" value="KALLIKREIN-14"/>
    <property type="match status" value="1"/>
</dbReference>
<dbReference type="GO" id="GO:0090729">
    <property type="term" value="F:toxin activity"/>
    <property type="evidence" value="ECO:0007669"/>
    <property type="project" value="UniProtKB-KW"/>
</dbReference>
<evidence type="ECO:0000313" key="10">
    <source>
        <dbReference type="RefSeq" id="XP_054855342.1"/>
    </source>
</evidence>
<feature type="signal peptide" evidence="7">
    <location>
        <begin position="1"/>
        <end position="16"/>
    </location>
</feature>
<evidence type="ECO:0000256" key="3">
    <source>
        <dbReference type="ARBA" id="ARBA00022670"/>
    </source>
</evidence>
<evidence type="ECO:0000256" key="5">
    <source>
        <dbReference type="ARBA" id="ARBA00022825"/>
    </source>
</evidence>
<dbReference type="CDD" id="cd00190">
    <property type="entry name" value="Tryp_SPc"/>
    <property type="match status" value="1"/>
</dbReference>
<dbReference type="Proteomes" id="UP001190640">
    <property type="component" value="Chromosome 15"/>
</dbReference>
<dbReference type="InterPro" id="IPR043504">
    <property type="entry name" value="Peptidase_S1_PA_chymotrypsin"/>
</dbReference>
<dbReference type="PROSITE" id="PS50240">
    <property type="entry name" value="TRYPSIN_DOM"/>
    <property type="match status" value="1"/>
</dbReference>
<dbReference type="SUPFAM" id="SSF50494">
    <property type="entry name" value="Trypsin-like serine proteases"/>
    <property type="match status" value="1"/>
</dbReference>
<feature type="domain" description="Peptidase S1" evidence="8">
    <location>
        <begin position="19"/>
        <end position="242"/>
    </location>
</feature>
<dbReference type="FunFam" id="2.40.10.10:FF:000010">
    <property type="entry name" value="Kallikrein related peptidase 11"/>
    <property type="match status" value="1"/>
</dbReference>
<evidence type="ECO:0000256" key="6">
    <source>
        <dbReference type="ARBA" id="ARBA00023157"/>
    </source>
</evidence>
<name>A0AA97KG80_EUBMA</name>
<evidence type="ECO:0000256" key="2">
    <source>
        <dbReference type="ARBA" id="ARBA00022656"/>
    </source>
</evidence>
<dbReference type="PRINTS" id="PR00722">
    <property type="entry name" value="CHYMOTRYPSIN"/>
</dbReference>
<keyword evidence="4" id="KW-0378">Hydrolase</keyword>
<dbReference type="RefSeq" id="XP_054855342.1">
    <property type="nucleotide sequence ID" value="XM_054999367.1"/>
</dbReference>
<dbReference type="GO" id="GO:0005576">
    <property type="term" value="C:extracellular region"/>
    <property type="evidence" value="ECO:0007669"/>
    <property type="project" value="UniProtKB-ARBA"/>
</dbReference>
<dbReference type="GO" id="GO:0030141">
    <property type="term" value="C:secretory granule"/>
    <property type="evidence" value="ECO:0007669"/>
    <property type="project" value="TreeGrafter"/>
</dbReference>
<comment type="similarity">
    <text evidence="1">Belongs to the peptidase S1 family. Snake venom subfamily.</text>
</comment>
<dbReference type="Pfam" id="PF00089">
    <property type="entry name" value="Trypsin"/>
    <property type="match status" value="1"/>
</dbReference>
<organism evidence="9 10">
    <name type="scientific">Eublepharis macularius</name>
    <name type="common">Leopard gecko</name>
    <name type="synonym">Cyrtodactylus macularius</name>
    <dbReference type="NCBI Taxonomy" id="481883"/>
    <lineage>
        <taxon>Eukaryota</taxon>
        <taxon>Metazoa</taxon>
        <taxon>Chordata</taxon>
        <taxon>Craniata</taxon>
        <taxon>Vertebrata</taxon>
        <taxon>Euteleostomi</taxon>
        <taxon>Lepidosauria</taxon>
        <taxon>Squamata</taxon>
        <taxon>Bifurcata</taxon>
        <taxon>Gekkota</taxon>
        <taxon>Eublepharidae</taxon>
        <taxon>Eublepharinae</taxon>
        <taxon>Eublepharis</taxon>
    </lineage>
</organism>
<dbReference type="Gene3D" id="2.40.10.10">
    <property type="entry name" value="Trypsin-like serine proteases"/>
    <property type="match status" value="2"/>
</dbReference>
<keyword evidence="6" id="KW-1015">Disulfide bond</keyword>
<dbReference type="PANTHER" id="PTHR24271">
    <property type="entry name" value="KALLIKREIN-RELATED"/>
    <property type="match status" value="1"/>
</dbReference>
<keyword evidence="9" id="KW-1185">Reference proteome</keyword>
<gene>
    <name evidence="10" type="primary">LOC129343254</name>
</gene>
<dbReference type="InterPro" id="IPR009003">
    <property type="entry name" value="Peptidase_S1_PA"/>
</dbReference>
<dbReference type="InterPro" id="IPR001254">
    <property type="entry name" value="Trypsin_dom"/>
</dbReference>
<accession>A0AA97KG80</accession>
<dbReference type="SMART" id="SM00020">
    <property type="entry name" value="Tryp_SPc"/>
    <property type="match status" value="1"/>
</dbReference>
<keyword evidence="3" id="KW-0645">Protease</keyword>
<feature type="chain" id="PRO_5041699525" evidence="7">
    <location>
        <begin position="17"/>
        <end position="244"/>
    </location>
</feature>
<proteinExistence type="inferred from homology"/>
<dbReference type="AlphaFoldDB" id="A0AA97KG80"/>
<evidence type="ECO:0000256" key="4">
    <source>
        <dbReference type="ARBA" id="ARBA00022801"/>
    </source>
</evidence>
<evidence type="ECO:0000256" key="1">
    <source>
        <dbReference type="ARBA" id="ARBA00009228"/>
    </source>
</evidence>
<dbReference type="GO" id="GO:0004252">
    <property type="term" value="F:serine-type endopeptidase activity"/>
    <property type="evidence" value="ECO:0007669"/>
    <property type="project" value="InterPro"/>
</dbReference>
<keyword evidence="2" id="KW-0800">Toxin</keyword>
<evidence type="ECO:0000259" key="8">
    <source>
        <dbReference type="PROSITE" id="PS50240"/>
    </source>
</evidence>